<dbReference type="GO" id="GO:0016491">
    <property type="term" value="F:oxidoreductase activity"/>
    <property type="evidence" value="ECO:0007669"/>
    <property type="project" value="InterPro"/>
</dbReference>
<dbReference type="AlphaFoldDB" id="A0A0D1Z2M7"/>
<dbReference type="PANTHER" id="PTHR45033">
    <property type="match status" value="1"/>
</dbReference>
<dbReference type="FunFam" id="3.40.50.720:FF:000481">
    <property type="entry name" value="Alcohol dehydrogenase, variant"/>
    <property type="match status" value="1"/>
</dbReference>
<dbReference type="VEuPathDB" id="FungiDB:PV10_09103"/>
<keyword evidence="1" id="KW-0812">Transmembrane</keyword>
<evidence type="ECO:0000313" key="3">
    <source>
        <dbReference type="EMBL" id="KIV88184.1"/>
    </source>
</evidence>
<dbReference type="InterPro" id="IPR013154">
    <property type="entry name" value="ADH-like_N"/>
</dbReference>
<dbReference type="Pfam" id="PF00107">
    <property type="entry name" value="ADH_zinc_N"/>
    <property type="match status" value="1"/>
</dbReference>
<keyword evidence="1" id="KW-1133">Transmembrane helix</keyword>
<sequence length="369" mass="39936">MAVETPRRSIVIRQIEGRPGEVYYPTEIRSYTETEPGDEEVIVRLSAVSLNHRDLFIRQHLYPGTTFNVPLCSDGCGTVISTGKSPAASALLHKRVIINPGCGWQKAPEGPEDQSGYKILGGTKLNPKGTLAETIRVAWSDVEEAPSHLSDLEAAALPLTGLTAWRALVTKSGNAVAGRNILITGIGGGVALMLLAYCVAFGINAYVSSSDTAKLTKARTLGARGGVKYNQKGWEQELLAQLPEDRRYFDAIIDGAGGNIVQSGVKLLKQGGVIVSYGMTTGPLISFSMTAVLKNIDLRGSTMGSREEFRHMVKFVEEKRIHPVISRTVQGITNLRGIDELFMDMKSGKQFGKLVIQLDQGDGQVDHKL</sequence>
<dbReference type="OMA" id="HRDIWIL"/>
<organism evidence="3 4">
    <name type="scientific">Exophiala mesophila</name>
    <name type="common">Black yeast-like fungus</name>
    <dbReference type="NCBI Taxonomy" id="212818"/>
    <lineage>
        <taxon>Eukaryota</taxon>
        <taxon>Fungi</taxon>
        <taxon>Dikarya</taxon>
        <taxon>Ascomycota</taxon>
        <taxon>Pezizomycotina</taxon>
        <taxon>Eurotiomycetes</taxon>
        <taxon>Chaetothyriomycetidae</taxon>
        <taxon>Chaetothyriales</taxon>
        <taxon>Herpotrichiellaceae</taxon>
        <taxon>Exophiala</taxon>
    </lineage>
</organism>
<evidence type="ECO:0000313" key="4">
    <source>
        <dbReference type="Proteomes" id="UP000054302"/>
    </source>
</evidence>
<dbReference type="CDD" id="cd05188">
    <property type="entry name" value="MDR"/>
    <property type="match status" value="1"/>
</dbReference>
<dbReference type="InterPro" id="IPR020843">
    <property type="entry name" value="ER"/>
</dbReference>
<dbReference type="InterPro" id="IPR052711">
    <property type="entry name" value="Zinc_ADH-like"/>
</dbReference>
<protein>
    <recommendedName>
        <fullName evidence="2">Enoyl reductase (ER) domain-containing protein</fullName>
    </recommendedName>
</protein>
<gene>
    <name evidence="3" type="ORF">PV10_09103</name>
</gene>
<accession>A0A0D1Z2M7</accession>
<dbReference type="EMBL" id="KN847526">
    <property type="protein sequence ID" value="KIV88184.1"/>
    <property type="molecule type" value="Genomic_DNA"/>
</dbReference>
<keyword evidence="4" id="KW-1185">Reference proteome</keyword>
<dbReference type="InterPro" id="IPR013149">
    <property type="entry name" value="ADH-like_C"/>
</dbReference>
<dbReference type="Gene3D" id="3.40.50.720">
    <property type="entry name" value="NAD(P)-binding Rossmann-like Domain"/>
    <property type="match status" value="1"/>
</dbReference>
<dbReference type="SUPFAM" id="SSF50129">
    <property type="entry name" value="GroES-like"/>
    <property type="match status" value="1"/>
</dbReference>
<name>A0A0D1Z2M7_EXOME</name>
<evidence type="ECO:0000259" key="2">
    <source>
        <dbReference type="SMART" id="SM00829"/>
    </source>
</evidence>
<dbReference type="InterPro" id="IPR011032">
    <property type="entry name" value="GroES-like_sf"/>
</dbReference>
<reference evidence="3 4" key="1">
    <citation type="submission" date="2015-01" db="EMBL/GenBank/DDBJ databases">
        <title>The Genome Sequence of Exophiala mesophila CBS40295.</title>
        <authorList>
            <consortium name="The Broad Institute Genomics Platform"/>
            <person name="Cuomo C."/>
            <person name="de Hoog S."/>
            <person name="Gorbushina A."/>
            <person name="Stielow B."/>
            <person name="Teixiera M."/>
            <person name="Abouelleil A."/>
            <person name="Chapman S.B."/>
            <person name="Priest M."/>
            <person name="Young S.K."/>
            <person name="Wortman J."/>
            <person name="Nusbaum C."/>
            <person name="Birren B."/>
        </authorList>
    </citation>
    <scope>NUCLEOTIDE SEQUENCE [LARGE SCALE GENOMIC DNA]</scope>
    <source>
        <strain evidence="3 4">CBS 40295</strain>
    </source>
</reference>
<keyword evidence="1" id="KW-0472">Membrane</keyword>
<proteinExistence type="predicted"/>
<dbReference type="InterPro" id="IPR036291">
    <property type="entry name" value="NAD(P)-bd_dom_sf"/>
</dbReference>
<dbReference type="Pfam" id="PF08240">
    <property type="entry name" value="ADH_N"/>
    <property type="match status" value="1"/>
</dbReference>
<dbReference type="HOGENOM" id="CLU_026673_3_4_1"/>
<dbReference type="Gene3D" id="3.90.180.10">
    <property type="entry name" value="Medium-chain alcohol dehydrogenases, catalytic domain"/>
    <property type="match status" value="1"/>
</dbReference>
<dbReference type="PANTHER" id="PTHR45033:SF3">
    <property type="entry name" value="DEHYDROGENASE, PUTATIVE (AFU_ORTHOLOGUE AFUA_2G13270)-RELATED"/>
    <property type="match status" value="1"/>
</dbReference>
<dbReference type="SMART" id="SM00829">
    <property type="entry name" value="PKS_ER"/>
    <property type="match status" value="1"/>
</dbReference>
<feature type="transmembrane region" description="Helical" evidence="1">
    <location>
        <begin position="181"/>
        <end position="207"/>
    </location>
</feature>
<dbReference type="RefSeq" id="XP_016219758.1">
    <property type="nucleotide sequence ID" value="XM_016374214.1"/>
</dbReference>
<dbReference type="Proteomes" id="UP000054302">
    <property type="component" value="Unassembled WGS sequence"/>
</dbReference>
<dbReference type="SUPFAM" id="SSF51735">
    <property type="entry name" value="NAD(P)-binding Rossmann-fold domains"/>
    <property type="match status" value="1"/>
</dbReference>
<dbReference type="OrthoDB" id="449487at2759"/>
<dbReference type="GeneID" id="27326948"/>
<feature type="domain" description="Enoyl reductase (ER)" evidence="2">
    <location>
        <begin position="17"/>
        <end position="356"/>
    </location>
</feature>
<evidence type="ECO:0000256" key="1">
    <source>
        <dbReference type="SAM" id="Phobius"/>
    </source>
</evidence>
<dbReference type="STRING" id="212818.A0A0D1Z2M7"/>